<keyword evidence="5" id="KW-0378">Hydrolase</keyword>
<dbReference type="FunFam" id="3.40.50.300:FF:000746">
    <property type="entry name" value="Ribosome assembly protein 1"/>
    <property type="match status" value="1"/>
</dbReference>
<keyword evidence="2" id="KW-0963">Cytoplasm</keyword>
<evidence type="ECO:0000256" key="9">
    <source>
        <dbReference type="ARBA" id="ARBA00081809"/>
    </source>
</evidence>
<protein>
    <recommendedName>
        <fullName evidence="8">Ribosome assembly protein 1</fullName>
    </recommendedName>
    <alternativeName>
        <fullName evidence="9">Elongation factor-like 1</fullName>
    </alternativeName>
</protein>
<keyword evidence="4" id="KW-0547">Nucleotide-binding</keyword>
<dbReference type="Proteomes" id="UP001221413">
    <property type="component" value="Unassembled WGS sequence"/>
</dbReference>
<keyword evidence="13" id="KW-1185">Reference proteome</keyword>
<gene>
    <name evidence="12" type="ORF">Dda_2684</name>
</gene>
<dbReference type="PRINTS" id="PR00315">
    <property type="entry name" value="ELONGATNFCT"/>
</dbReference>
<dbReference type="Pfam" id="PF00009">
    <property type="entry name" value="GTP_EFTU"/>
    <property type="match status" value="1"/>
</dbReference>
<comment type="caution">
    <text evidence="12">The sequence shown here is derived from an EMBL/GenBank/DDBJ whole genome shotgun (WGS) entry which is preliminary data.</text>
</comment>
<dbReference type="SUPFAM" id="SSF52540">
    <property type="entry name" value="P-loop containing nucleoside triphosphate hydrolases"/>
    <property type="match status" value="1"/>
</dbReference>
<dbReference type="CDD" id="cd01681">
    <property type="entry name" value="aeEF2_snRNP_like_IV"/>
    <property type="match status" value="1"/>
</dbReference>
<dbReference type="CDD" id="cd16268">
    <property type="entry name" value="EF2_II"/>
    <property type="match status" value="1"/>
</dbReference>
<dbReference type="Gene3D" id="3.30.70.240">
    <property type="match status" value="1"/>
</dbReference>
<dbReference type="GO" id="GO:1990904">
    <property type="term" value="C:ribonucleoprotein complex"/>
    <property type="evidence" value="ECO:0007669"/>
    <property type="project" value="TreeGrafter"/>
</dbReference>
<dbReference type="Pfam" id="PF25118">
    <property type="entry name" value="EFL1"/>
    <property type="match status" value="1"/>
</dbReference>
<feature type="compositionally biased region" description="Low complexity" evidence="10">
    <location>
        <begin position="214"/>
        <end position="223"/>
    </location>
</feature>
<dbReference type="InterPro" id="IPR056752">
    <property type="entry name" value="EFL1"/>
</dbReference>
<evidence type="ECO:0000256" key="2">
    <source>
        <dbReference type="ARBA" id="ARBA00022490"/>
    </source>
</evidence>
<dbReference type="InterPro" id="IPR020568">
    <property type="entry name" value="Ribosomal_Su5_D2-typ_SF"/>
</dbReference>
<feature type="region of interest" description="Disordered" evidence="10">
    <location>
        <begin position="214"/>
        <end position="237"/>
    </location>
</feature>
<reference evidence="12" key="1">
    <citation type="submission" date="2023-01" db="EMBL/GenBank/DDBJ databases">
        <title>The chitinases involved in constricting ring structure development in the nematode-trapping fungus Drechslerella dactyloides.</title>
        <authorList>
            <person name="Wang R."/>
            <person name="Zhang L."/>
            <person name="Tang P."/>
            <person name="Li S."/>
            <person name="Liang L."/>
        </authorList>
    </citation>
    <scope>NUCLEOTIDE SEQUENCE</scope>
    <source>
        <strain evidence="12">YMF1.00031</strain>
    </source>
</reference>
<dbReference type="PANTHER" id="PTHR42908">
    <property type="entry name" value="TRANSLATION ELONGATION FACTOR-RELATED"/>
    <property type="match status" value="1"/>
</dbReference>
<evidence type="ECO:0000256" key="4">
    <source>
        <dbReference type="ARBA" id="ARBA00022741"/>
    </source>
</evidence>
<dbReference type="InterPro" id="IPR014721">
    <property type="entry name" value="Ribsml_uS5_D2-typ_fold_subgr"/>
</dbReference>
<dbReference type="PROSITE" id="PS51722">
    <property type="entry name" value="G_TR_2"/>
    <property type="match status" value="1"/>
</dbReference>
<dbReference type="Pfam" id="PF00679">
    <property type="entry name" value="EFG_C"/>
    <property type="match status" value="1"/>
</dbReference>
<evidence type="ECO:0000259" key="11">
    <source>
        <dbReference type="PROSITE" id="PS51722"/>
    </source>
</evidence>
<dbReference type="FunFam" id="3.90.1430.10:FF:000002">
    <property type="entry name" value="Elongation factor like GTPase 1"/>
    <property type="match status" value="1"/>
</dbReference>
<accession>A0AAD6J291</accession>
<dbReference type="SUPFAM" id="SSF54980">
    <property type="entry name" value="EF-G C-terminal domain-like"/>
    <property type="match status" value="2"/>
</dbReference>
<dbReference type="PANTHER" id="PTHR42908:SF3">
    <property type="entry name" value="ELONGATION FACTOR-LIKE GTPASE 1"/>
    <property type="match status" value="1"/>
</dbReference>
<evidence type="ECO:0000256" key="1">
    <source>
        <dbReference type="ARBA" id="ARBA00004496"/>
    </source>
</evidence>
<dbReference type="AlphaFoldDB" id="A0AAD6J291"/>
<dbReference type="CDD" id="cd01885">
    <property type="entry name" value="EF2"/>
    <property type="match status" value="1"/>
</dbReference>
<dbReference type="Gene3D" id="3.40.50.300">
    <property type="entry name" value="P-loop containing nucleotide triphosphate hydrolases"/>
    <property type="match status" value="1"/>
</dbReference>
<feature type="domain" description="Tr-type G" evidence="11">
    <location>
        <begin position="17"/>
        <end position="287"/>
    </location>
</feature>
<comment type="subcellular location">
    <subcellularLocation>
        <location evidence="1">Cytoplasm</location>
    </subcellularLocation>
</comment>
<dbReference type="SUPFAM" id="SSF50447">
    <property type="entry name" value="Translation proteins"/>
    <property type="match status" value="1"/>
</dbReference>
<dbReference type="Gene3D" id="3.90.1430.10">
    <property type="entry name" value="Yeast translation eEF2 (G' domain)"/>
    <property type="match status" value="1"/>
</dbReference>
<keyword evidence="3" id="KW-0690">Ribosome biogenesis</keyword>
<dbReference type="CDD" id="cd04096">
    <property type="entry name" value="eEF2_snRNP_like_C"/>
    <property type="match status" value="1"/>
</dbReference>
<dbReference type="InterPro" id="IPR000795">
    <property type="entry name" value="T_Tr_GTP-bd_dom"/>
</dbReference>
<name>A0AAD6J291_DREDA</name>
<dbReference type="Gene3D" id="3.30.230.10">
    <property type="match status" value="1"/>
</dbReference>
<dbReference type="GO" id="GO:0005525">
    <property type="term" value="F:GTP binding"/>
    <property type="evidence" value="ECO:0007669"/>
    <property type="project" value="UniProtKB-KW"/>
</dbReference>
<evidence type="ECO:0000313" key="13">
    <source>
        <dbReference type="Proteomes" id="UP001221413"/>
    </source>
</evidence>
<evidence type="ECO:0000256" key="7">
    <source>
        <dbReference type="ARBA" id="ARBA00048548"/>
    </source>
</evidence>
<dbReference type="GO" id="GO:0043022">
    <property type="term" value="F:ribosome binding"/>
    <property type="evidence" value="ECO:0007669"/>
    <property type="project" value="TreeGrafter"/>
</dbReference>
<proteinExistence type="predicted"/>
<evidence type="ECO:0000256" key="6">
    <source>
        <dbReference type="ARBA" id="ARBA00023134"/>
    </source>
</evidence>
<dbReference type="SMART" id="SM00838">
    <property type="entry name" value="EFG_C"/>
    <property type="match status" value="1"/>
</dbReference>
<dbReference type="FunFam" id="3.30.70.870:FF:000002">
    <property type="entry name" value="Translation elongation factor 2"/>
    <property type="match status" value="1"/>
</dbReference>
<feature type="region of interest" description="Disordered" evidence="10">
    <location>
        <begin position="509"/>
        <end position="536"/>
    </location>
</feature>
<feature type="region of interest" description="Disordered" evidence="10">
    <location>
        <begin position="860"/>
        <end position="885"/>
    </location>
</feature>
<dbReference type="NCBIfam" id="TIGR00231">
    <property type="entry name" value="small_GTP"/>
    <property type="match status" value="1"/>
</dbReference>
<dbReference type="InterPro" id="IPR000640">
    <property type="entry name" value="EFG_V-like"/>
</dbReference>
<dbReference type="GO" id="GO:0042256">
    <property type="term" value="P:cytosolic ribosome assembly"/>
    <property type="evidence" value="ECO:0007669"/>
    <property type="project" value="TreeGrafter"/>
</dbReference>
<evidence type="ECO:0000256" key="5">
    <source>
        <dbReference type="ARBA" id="ARBA00022801"/>
    </source>
</evidence>
<dbReference type="GO" id="GO:0003924">
    <property type="term" value="F:GTPase activity"/>
    <property type="evidence" value="ECO:0007669"/>
    <property type="project" value="InterPro"/>
</dbReference>
<dbReference type="InterPro" id="IPR005225">
    <property type="entry name" value="Small_GTP-bd"/>
</dbReference>
<organism evidence="12 13">
    <name type="scientific">Drechslerella dactyloides</name>
    <name type="common">Nematode-trapping fungus</name>
    <name type="synonym">Arthrobotrys dactyloides</name>
    <dbReference type="NCBI Taxonomy" id="74499"/>
    <lineage>
        <taxon>Eukaryota</taxon>
        <taxon>Fungi</taxon>
        <taxon>Dikarya</taxon>
        <taxon>Ascomycota</taxon>
        <taxon>Pezizomycotina</taxon>
        <taxon>Orbiliomycetes</taxon>
        <taxon>Orbiliales</taxon>
        <taxon>Orbiliaceae</taxon>
        <taxon>Drechslerella</taxon>
    </lineage>
</organism>
<keyword evidence="6" id="KW-0342">GTP-binding</keyword>
<dbReference type="CDD" id="cd16261">
    <property type="entry name" value="EF2_snRNP_III"/>
    <property type="match status" value="1"/>
</dbReference>
<dbReference type="InterPro" id="IPR027417">
    <property type="entry name" value="P-loop_NTPase"/>
</dbReference>
<dbReference type="InterPro" id="IPR035647">
    <property type="entry name" value="EFG_III/V"/>
</dbReference>
<evidence type="ECO:0000256" key="8">
    <source>
        <dbReference type="ARBA" id="ARBA00068031"/>
    </source>
</evidence>
<dbReference type="Pfam" id="PF14492">
    <property type="entry name" value="EFG_III"/>
    <property type="match status" value="1"/>
</dbReference>
<dbReference type="Gene3D" id="3.30.70.870">
    <property type="entry name" value="Elongation Factor G (Translational Gtpase), domain 3"/>
    <property type="match status" value="1"/>
</dbReference>
<dbReference type="SUPFAM" id="SSF54211">
    <property type="entry name" value="Ribosomal protein S5 domain 2-like"/>
    <property type="match status" value="1"/>
</dbReference>
<dbReference type="FunFam" id="3.30.70.240:FF:000006">
    <property type="entry name" value="Elongation factor like GTPase 1"/>
    <property type="match status" value="1"/>
</dbReference>
<sequence length="1108" mass="121388">MPVIPSQQLVALQSDSEFIRNICILAHVDHGKTSLSDCLLSSNGIISPKLAGKVRFLDSRPDEQLRGITMESSAISLYFQSLKPPAAPGADPTLQDYLVNLIDSPGHIDFSSEVSTASRLCDGALVLVDAVEGVCSQTVTVLRQTWIEHLRPVLVINKIDRLITEWKLSPVEANVHLSKLLEQVNAVMGSFFAGERMEDDLKWRERMEARQQARAAARRASAAAEDEDAARSMMGSEADYEEKDDEDLYFSPEKFNVIFASAIDGWAFTVKDFAAIHEKKLGVKRAVLEKVLWGDFYLDPKTKKMLKQKHLKGRNLKPMFVQFALDNIWAIYENVLRKDRDQEKVEKIVKTLGIKVLPRDLKSKDARALLSTIFTQWLPLSRAVLGTVVSQLPSPPAAQKQRITNLIEASPGGAGSIAPEIKSAMETLDATDQTIVAYVSKMISVPEKDLPRNQREKLTAEQLRELGRIKRQEMARAIAANAASEAAAASGDAPLDADVQKVAADLENTGINAAEPKPDSGTSTPKGAGENGMTDPDKENLIGFARLYTGTISVGQTLYVLGPKYDPRYPDQHVSSITVTDLYLMMGRELVALEKVPAGNVFGIGGLEGKVFKNATLCSTKVGGVNLASVAGMGGAPIVRVALEPKNPSELQQLIRGLKMLEQADPCMEYLVQSNGEHVILTAGELHLERCLKDLRERFAKIEIEASKPIVPYRETILSAPEMPPPKNPTLPRGTVVVSTPGKHVTFRLRVRPLPAQATVYLEENVGSLKRFLAEKHAGQHELDSNELTLTAGEEAKGCLPIEEFERGLQAALTAGATKDTKNVWANAVGRISSFGPRRAGPNILIDNANVLRNALCKDDDDEEEEGSLHNGEGDGGAPDDCPETEVQPITIKDFHDRIIQAFQGATSQGPLCHEPMQGVAVFVEEVKVEITAEEMPALRLKIGQLVGEVITAVTGAIRTGFVDWSSRLLLAMYSCEIQASTEVLGRVYGVITRRRGRIVAEEMKEGTPFFTIKSLLPVVESFGFADEIRTKTSGAASPQLIFSGFENVVDEDPFWVPHTEDELEDLGELADRENVAKRYVDAVRVRKGLFVAKKMLASAEKQSTRKK</sequence>
<evidence type="ECO:0000256" key="3">
    <source>
        <dbReference type="ARBA" id="ARBA00022517"/>
    </source>
</evidence>
<dbReference type="InterPro" id="IPR009000">
    <property type="entry name" value="Transl_B-barrel_sf"/>
</dbReference>
<comment type="catalytic activity">
    <reaction evidence="7">
        <text>GTP + H2O = GDP + phosphate + H(+)</text>
        <dbReference type="Rhea" id="RHEA:19669"/>
        <dbReference type="ChEBI" id="CHEBI:15377"/>
        <dbReference type="ChEBI" id="CHEBI:15378"/>
        <dbReference type="ChEBI" id="CHEBI:37565"/>
        <dbReference type="ChEBI" id="CHEBI:43474"/>
        <dbReference type="ChEBI" id="CHEBI:58189"/>
    </reaction>
</comment>
<dbReference type="InterPro" id="IPR041095">
    <property type="entry name" value="EFG_II"/>
</dbReference>
<evidence type="ECO:0000256" key="10">
    <source>
        <dbReference type="SAM" id="MobiDB-lite"/>
    </source>
</evidence>
<dbReference type="EMBL" id="JAQGDS010000003">
    <property type="protein sequence ID" value="KAJ6261885.1"/>
    <property type="molecule type" value="Genomic_DNA"/>
</dbReference>
<dbReference type="Gene3D" id="2.40.30.10">
    <property type="entry name" value="Translation factors"/>
    <property type="match status" value="1"/>
</dbReference>
<evidence type="ECO:0000313" key="12">
    <source>
        <dbReference type="EMBL" id="KAJ6261885.1"/>
    </source>
</evidence>
<dbReference type="GO" id="GO:0005829">
    <property type="term" value="C:cytosol"/>
    <property type="evidence" value="ECO:0007669"/>
    <property type="project" value="TreeGrafter"/>
</dbReference>